<keyword evidence="2" id="KW-1185">Reference proteome</keyword>
<evidence type="ECO:0008006" key="3">
    <source>
        <dbReference type="Google" id="ProtNLM"/>
    </source>
</evidence>
<dbReference type="OrthoDB" id="7540582at2"/>
<sequence length="300" mass="34333">MSGHLIHIGYAKAGSTYLQRWFAANPQIQYAEGGIAGYRDIYDVARQSADPDPAIRCRVSSSEGLATPHPFVGLRDIDYRRMHGLQLPDAQAAVCHGLARLFPEASVLLVTRGFRSMMLSSYSQYVRTGGPDEFFALREGFGSETHPSRHAWDYDGLIRLYRKAFGERLIVLPYELLRDDSERFIRILEAELGLDHFPPPSQRVNEGLSGVEIRWYPRLSRLLRRLPVGARLQQRIFVHYSRAATDNRLRHLIRLLQRLSPAEPVTEALVSAEVLERFRGKAEALRREPLYAPYKEEYLL</sequence>
<evidence type="ECO:0000313" key="2">
    <source>
        <dbReference type="Proteomes" id="UP000241167"/>
    </source>
</evidence>
<evidence type="ECO:0000313" key="1">
    <source>
        <dbReference type="EMBL" id="PSJ37297.1"/>
    </source>
</evidence>
<reference evidence="1 2" key="1">
    <citation type="submission" date="2018-03" db="EMBL/GenBank/DDBJ databases">
        <title>The draft genome of Sphingosinicella sp. GL-C-18.</title>
        <authorList>
            <person name="Liu L."/>
            <person name="Li L."/>
            <person name="Liang L."/>
            <person name="Zhang X."/>
            <person name="Wang T."/>
        </authorList>
    </citation>
    <scope>NUCLEOTIDE SEQUENCE [LARGE SCALE GENOMIC DNA]</scope>
    <source>
        <strain evidence="1 2">GL-C-18</strain>
    </source>
</reference>
<dbReference type="InterPro" id="IPR027417">
    <property type="entry name" value="P-loop_NTPase"/>
</dbReference>
<name>A0A2P7QH40_9SPHN</name>
<dbReference type="Proteomes" id="UP000241167">
    <property type="component" value="Unassembled WGS sequence"/>
</dbReference>
<dbReference type="Gene3D" id="3.40.50.300">
    <property type="entry name" value="P-loop containing nucleotide triphosphate hydrolases"/>
    <property type="match status" value="1"/>
</dbReference>
<comment type="caution">
    <text evidence="1">The sequence shown here is derived from an EMBL/GenBank/DDBJ whole genome shotgun (WGS) entry which is preliminary data.</text>
</comment>
<proteinExistence type="predicted"/>
<dbReference type="SUPFAM" id="SSF52540">
    <property type="entry name" value="P-loop containing nucleoside triphosphate hydrolases"/>
    <property type="match status" value="1"/>
</dbReference>
<accession>A0A2P7QH40</accession>
<dbReference type="EMBL" id="PXYI01000009">
    <property type="protein sequence ID" value="PSJ37297.1"/>
    <property type="molecule type" value="Genomic_DNA"/>
</dbReference>
<gene>
    <name evidence="1" type="ORF">C7I55_22510</name>
</gene>
<dbReference type="AlphaFoldDB" id="A0A2P7QH40"/>
<dbReference type="RefSeq" id="WP_106515288.1">
    <property type="nucleotide sequence ID" value="NZ_PXYI01000009.1"/>
</dbReference>
<organism evidence="1 2">
    <name type="scientific">Allosphingosinicella deserti</name>
    <dbReference type="NCBI Taxonomy" id="2116704"/>
    <lineage>
        <taxon>Bacteria</taxon>
        <taxon>Pseudomonadati</taxon>
        <taxon>Pseudomonadota</taxon>
        <taxon>Alphaproteobacteria</taxon>
        <taxon>Sphingomonadales</taxon>
        <taxon>Sphingomonadaceae</taxon>
        <taxon>Allosphingosinicella</taxon>
    </lineage>
</organism>
<protein>
    <recommendedName>
        <fullName evidence="3">Sulfotransferase</fullName>
    </recommendedName>
</protein>